<name>A0ABW9UXE3_9SPHN</name>
<dbReference type="RefSeq" id="WP_160732918.1">
    <property type="nucleotide sequence ID" value="NZ_WTYO01000002.1"/>
</dbReference>
<dbReference type="SUPFAM" id="SSF53271">
    <property type="entry name" value="PRTase-like"/>
    <property type="match status" value="1"/>
</dbReference>
<dbReference type="Proteomes" id="UP000444401">
    <property type="component" value="Unassembled WGS sequence"/>
</dbReference>
<proteinExistence type="inferred from homology"/>
<dbReference type="Gene3D" id="3.40.50.2020">
    <property type="match status" value="1"/>
</dbReference>
<keyword evidence="6" id="KW-1185">Reference proteome</keyword>
<reference evidence="5 6" key="1">
    <citation type="submission" date="2019-12" db="EMBL/GenBank/DDBJ databases">
        <title>Genomic-based taxomic classification of the family Erythrobacteraceae.</title>
        <authorList>
            <person name="Xu L."/>
        </authorList>
    </citation>
    <scope>NUCLEOTIDE SEQUENCE [LARGE SCALE GENOMIC DNA]</scope>
    <source>
        <strain evidence="5 6">H32</strain>
    </source>
</reference>
<sequence length="270" mass="28482">MISGAALRDSIAPLVDLVYPPRCPACGDAIARQDGLCAQCWAGLVLPSEPACAACQRPFAVDQIAEGALCPACLVDPPRHDGIVAAALYNDTARKLVLAYKHGRRIGLAPMLARLVAARMPGLEGEWLLVPVPLHRWRLWRRGFNQAALLAHNLGRELAQPVLVDALVRRKPTPTLGGLGRKERSRALRGAIVADRRHLAALDGAQVILVDDVLTSGATSDACVAALRRAGAAKVKIACCARVIDGQSPAATARAVPHNETPEAEAPGAT</sequence>
<evidence type="ECO:0000313" key="6">
    <source>
        <dbReference type="Proteomes" id="UP000444401"/>
    </source>
</evidence>
<dbReference type="PANTHER" id="PTHR47505">
    <property type="entry name" value="DNA UTILIZATION PROTEIN YHGH"/>
    <property type="match status" value="1"/>
</dbReference>
<gene>
    <name evidence="5" type="ORF">GRI72_05445</name>
</gene>
<evidence type="ECO:0000256" key="1">
    <source>
        <dbReference type="ARBA" id="ARBA00008007"/>
    </source>
</evidence>
<comment type="similarity">
    <text evidence="1">Belongs to the ComF/GntX family.</text>
</comment>
<dbReference type="PANTHER" id="PTHR47505:SF1">
    <property type="entry name" value="DNA UTILIZATION PROTEIN YHGH"/>
    <property type="match status" value="1"/>
</dbReference>
<dbReference type="Pfam" id="PF18912">
    <property type="entry name" value="DZR_2"/>
    <property type="match status" value="1"/>
</dbReference>
<evidence type="ECO:0000259" key="4">
    <source>
        <dbReference type="Pfam" id="PF18912"/>
    </source>
</evidence>
<protein>
    <submittedName>
        <fullName evidence="5">ComF family protein</fullName>
    </submittedName>
</protein>
<comment type="caution">
    <text evidence="5">The sequence shown here is derived from an EMBL/GenBank/DDBJ whole genome shotgun (WGS) entry which is preliminary data.</text>
</comment>
<dbReference type="EMBL" id="WTYO01000002">
    <property type="protein sequence ID" value="MXO68270.1"/>
    <property type="molecule type" value="Genomic_DNA"/>
</dbReference>
<dbReference type="CDD" id="cd06223">
    <property type="entry name" value="PRTases_typeI"/>
    <property type="match status" value="1"/>
</dbReference>
<organism evidence="5 6">
    <name type="scientific">Pelagerythrobacter marinus</name>
    <dbReference type="NCBI Taxonomy" id="538382"/>
    <lineage>
        <taxon>Bacteria</taxon>
        <taxon>Pseudomonadati</taxon>
        <taxon>Pseudomonadota</taxon>
        <taxon>Alphaproteobacteria</taxon>
        <taxon>Sphingomonadales</taxon>
        <taxon>Erythrobacteraceae</taxon>
        <taxon>Pelagerythrobacter</taxon>
    </lineage>
</organism>
<accession>A0ABW9UXE3</accession>
<dbReference type="InterPro" id="IPR051910">
    <property type="entry name" value="ComF/GntX_DNA_util-trans"/>
</dbReference>
<evidence type="ECO:0000256" key="2">
    <source>
        <dbReference type="SAM" id="MobiDB-lite"/>
    </source>
</evidence>
<feature type="domain" description="Phosphoribosyltransferase" evidence="3">
    <location>
        <begin position="187"/>
        <end position="248"/>
    </location>
</feature>
<feature type="region of interest" description="Disordered" evidence="2">
    <location>
        <begin position="250"/>
        <end position="270"/>
    </location>
</feature>
<evidence type="ECO:0000313" key="5">
    <source>
        <dbReference type="EMBL" id="MXO68270.1"/>
    </source>
</evidence>
<dbReference type="Pfam" id="PF00156">
    <property type="entry name" value="Pribosyltran"/>
    <property type="match status" value="1"/>
</dbReference>
<feature type="domain" description="Double zinc ribbon" evidence="4">
    <location>
        <begin position="14"/>
        <end position="74"/>
    </location>
</feature>
<dbReference type="InterPro" id="IPR044005">
    <property type="entry name" value="DZR_2"/>
</dbReference>
<dbReference type="InterPro" id="IPR029057">
    <property type="entry name" value="PRTase-like"/>
</dbReference>
<evidence type="ECO:0000259" key="3">
    <source>
        <dbReference type="Pfam" id="PF00156"/>
    </source>
</evidence>
<dbReference type="InterPro" id="IPR000836">
    <property type="entry name" value="PRTase_dom"/>
</dbReference>